<dbReference type="Proteomes" id="UP000077421">
    <property type="component" value="Unassembled WGS sequence"/>
</dbReference>
<protein>
    <submittedName>
        <fullName evidence="1">Uncharacterized protein</fullName>
    </submittedName>
</protein>
<gene>
    <name evidence="1" type="ORF">AYW79_04705</name>
</gene>
<evidence type="ECO:0000313" key="1">
    <source>
        <dbReference type="EMBL" id="OAG94492.1"/>
    </source>
</evidence>
<sequence length="70" mass="8157">MVTNDNEYWQEWERPKGTKDKAFRIQEGAVLNDMLKWKEDTARSTIDSLGVTLYLAGKNVMNWSDYSTLP</sequence>
<proteinExistence type="predicted"/>
<reference evidence="1 2" key="1">
    <citation type="submission" date="2016-02" db="EMBL/GenBank/DDBJ databases">
        <title>Draft genome sequence of Acidibacillus ferrooxidans SLC66.</title>
        <authorList>
            <person name="Oliveira G."/>
            <person name="Nancucheo I."/>
            <person name="Dall'Agnol H."/>
            <person name="Johnson B."/>
            <person name="Oliveira R."/>
            <person name="Nunes G.L."/>
            <person name="Tzotzos G."/>
            <person name="Orellana S.C."/>
            <person name="Salim A.C."/>
            <person name="Araujo F.M."/>
        </authorList>
    </citation>
    <scope>NUCLEOTIDE SEQUENCE [LARGE SCALE GENOMIC DNA]</scope>
    <source>
        <strain evidence="1 2">SLC66</strain>
    </source>
</reference>
<accession>A0A853KBS6</accession>
<dbReference type="AlphaFoldDB" id="A0A853KBS6"/>
<name>A0A853KBS6_9BACL</name>
<organism evidence="1 2">
    <name type="scientific">Ferroacidibacillus organovorans</name>
    <dbReference type="NCBI Taxonomy" id="1765683"/>
    <lineage>
        <taxon>Bacteria</taxon>
        <taxon>Bacillati</taxon>
        <taxon>Bacillota</taxon>
        <taxon>Bacilli</taxon>
        <taxon>Bacillales</taxon>
        <taxon>Alicyclobacillaceae</taxon>
        <taxon>Ferroacidibacillus</taxon>
    </lineage>
</organism>
<evidence type="ECO:0000313" key="2">
    <source>
        <dbReference type="Proteomes" id="UP000077421"/>
    </source>
</evidence>
<comment type="caution">
    <text evidence="1">The sequence shown here is derived from an EMBL/GenBank/DDBJ whole genome shotgun (WGS) entry which is preliminary data.</text>
</comment>
<dbReference type="EMBL" id="LSUQ01000009">
    <property type="protein sequence ID" value="OAG94492.1"/>
    <property type="molecule type" value="Genomic_DNA"/>
</dbReference>